<protein>
    <submittedName>
        <fullName evidence="2">Uncharacterized protein</fullName>
    </submittedName>
</protein>
<gene>
    <name evidence="2" type="ORF">MNR06_06590</name>
</gene>
<keyword evidence="1" id="KW-0732">Signal</keyword>
<keyword evidence="3" id="KW-1185">Reference proteome</keyword>
<dbReference type="EMBL" id="CP093442">
    <property type="protein sequence ID" value="UOF02616.1"/>
    <property type="molecule type" value="Genomic_DNA"/>
</dbReference>
<feature type="chain" id="PRO_5046682196" evidence="1">
    <location>
        <begin position="19"/>
        <end position="441"/>
    </location>
</feature>
<dbReference type="RefSeq" id="WP_243540329.1">
    <property type="nucleotide sequence ID" value="NZ_CP093442.1"/>
</dbReference>
<sequence length="441" mass="49457">MSLRLFLLLMGLSQSVFADFSWDTSNQWLNKQREQSECMDIHGVYINGVCIEASASGQVAALLHNDFRKSGGNETSMGDHVTEGSIKIIRTNDNSRIKNIFISVSMIPKDQVLNYNEESEQNYHNKDRIRADGYVDRPWMIANIGANIEITDSQDVTILAGSFPASGLDPLQGKPSRYYMTAPYGIFVRYDKGIQLNYQLKEELDRVILASFSVVDGDTLKGESSIDPFDSRANSYPAYAGTLELRVLNAVRKIFDSSNPHFKNHDLYVGVTGAHGDVGSYPGEKRTQDDMTAYLGYVFTSKWGDAEVRVFKSDFTRNKMGDGNGRHGPQIDSSAKGIEVALRNIESKYCTWDFYYNQHVFDSDGQDGEFTPEKVRAVKGWTVGSACRNAFGVKDLAVGVEYGRNQLTRNKGAKDVESYPTTASQFNLTFSYRFNLNKMIR</sequence>
<evidence type="ECO:0000313" key="3">
    <source>
        <dbReference type="Proteomes" id="UP000830116"/>
    </source>
</evidence>
<organism evidence="2 3">
    <name type="scientific">Bdellovibrio reynosensis</name>
    <dbReference type="NCBI Taxonomy" id="2835041"/>
    <lineage>
        <taxon>Bacteria</taxon>
        <taxon>Pseudomonadati</taxon>
        <taxon>Bdellovibrionota</taxon>
        <taxon>Bdellovibrionia</taxon>
        <taxon>Bdellovibrionales</taxon>
        <taxon>Pseudobdellovibrionaceae</taxon>
        <taxon>Bdellovibrio</taxon>
    </lineage>
</organism>
<proteinExistence type="predicted"/>
<feature type="signal peptide" evidence="1">
    <location>
        <begin position="1"/>
        <end position="18"/>
    </location>
</feature>
<evidence type="ECO:0000313" key="2">
    <source>
        <dbReference type="EMBL" id="UOF02616.1"/>
    </source>
</evidence>
<accession>A0ABY4CCB4</accession>
<name>A0ABY4CCB4_9BACT</name>
<dbReference type="Proteomes" id="UP000830116">
    <property type="component" value="Chromosome"/>
</dbReference>
<evidence type="ECO:0000256" key="1">
    <source>
        <dbReference type="SAM" id="SignalP"/>
    </source>
</evidence>
<reference evidence="2" key="1">
    <citation type="submission" date="2022-03" db="EMBL/GenBank/DDBJ databases">
        <title>Genome Identification and Characterization of new species Bdellovibrio reynosense LBG001 sp. nov. from a Mexico soil sample.</title>
        <authorList>
            <person name="Camilli A."/>
            <person name="Ajao Y."/>
            <person name="Guo X."/>
        </authorList>
    </citation>
    <scope>NUCLEOTIDE SEQUENCE</scope>
    <source>
        <strain evidence="2">LBG001</strain>
    </source>
</reference>